<dbReference type="GO" id="GO:0003676">
    <property type="term" value="F:nucleic acid binding"/>
    <property type="evidence" value="ECO:0007669"/>
    <property type="project" value="InterPro"/>
</dbReference>
<keyword evidence="1" id="KW-0812">Transmembrane</keyword>
<keyword evidence="1" id="KW-0472">Membrane</keyword>
<feature type="transmembrane region" description="Helical" evidence="1">
    <location>
        <begin position="290"/>
        <end position="310"/>
    </location>
</feature>
<evidence type="ECO:0000313" key="3">
    <source>
        <dbReference type="EMBL" id="KAG6707971.1"/>
    </source>
</evidence>
<dbReference type="Pfam" id="PF13456">
    <property type="entry name" value="RVT_3"/>
    <property type="match status" value="1"/>
</dbReference>
<dbReference type="Proteomes" id="UP000811246">
    <property type="component" value="Chromosome 6"/>
</dbReference>
<evidence type="ECO:0000256" key="1">
    <source>
        <dbReference type="SAM" id="Phobius"/>
    </source>
</evidence>
<feature type="domain" description="RNase H type-1" evidence="2">
    <location>
        <begin position="385"/>
        <end position="490"/>
    </location>
</feature>
<reference evidence="3" key="1">
    <citation type="submission" date="2021-01" db="EMBL/GenBank/DDBJ databases">
        <authorList>
            <person name="Lovell J.T."/>
            <person name="Bentley N."/>
            <person name="Bhattarai G."/>
            <person name="Jenkins J.W."/>
            <person name="Sreedasyam A."/>
            <person name="Alarcon Y."/>
            <person name="Bock C."/>
            <person name="Boston L."/>
            <person name="Carlson J."/>
            <person name="Cervantes K."/>
            <person name="Clermont K."/>
            <person name="Krom N."/>
            <person name="Kubenka K."/>
            <person name="Mamidi S."/>
            <person name="Mattison C."/>
            <person name="Monteros M."/>
            <person name="Pisani C."/>
            <person name="Plott C."/>
            <person name="Rajasekar S."/>
            <person name="Rhein H.S."/>
            <person name="Rohla C."/>
            <person name="Song M."/>
            <person name="Hilaire R.S."/>
            <person name="Shu S."/>
            <person name="Wells L."/>
            <person name="Wang X."/>
            <person name="Webber J."/>
            <person name="Heerema R.J."/>
            <person name="Klein P."/>
            <person name="Conner P."/>
            <person name="Grauke L."/>
            <person name="Grimwood J."/>
            <person name="Schmutz J."/>
            <person name="Randall J.J."/>
        </authorList>
    </citation>
    <scope>NUCLEOTIDE SEQUENCE</scope>
    <source>
        <tissue evidence="3">Leaf</tissue>
    </source>
</reference>
<dbReference type="EMBL" id="CM031830">
    <property type="protein sequence ID" value="KAG6707971.1"/>
    <property type="molecule type" value="Genomic_DNA"/>
</dbReference>
<dbReference type="AlphaFoldDB" id="A0A922EPZ0"/>
<evidence type="ECO:0000313" key="4">
    <source>
        <dbReference type="Proteomes" id="UP000811246"/>
    </source>
</evidence>
<proteinExistence type="predicted"/>
<accession>A0A922EPZ0</accession>
<gene>
    <name evidence="3" type="ORF">I3842_06G057300</name>
</gene>
<keyword evidence="1" id="KW-1133">Transmembrane helix</keyword>
<name>A0A922EPZ0_CARIL</name>
<dbReference type="InterPro" id="IPR044730">
    <property type="entry name" value="RNase_H-like_dom_plant"/>
</dbReference>
<sequence length="494" mass="56579">MEGKWQCNYLRVPLHVGWITIKLFEPLLLKLQKKLASWKSNILSFGGKIILLKHVLSSMPIHILSVMNLLKGVFKAIKSIFSSFIWNSTDDKRKRKWVSWKNIFLLVEEGGLGIRSLADVQMSLSMKFAWKLLKGKLVWVKFFQKKYVVGKHLAALSPMPQNSCILVRNGICNFWFDNWLGDGAIANSEDVSGDENLLVADTLNNSGWDVTKLHMLVSEKMVKKIIASPIQISGGVDVHIWQPNLDGTFSTKFAWHLIRATGAVCLWKKWLWHKLLQSVIVVFYHNKNPLIIFFVVVSWLLWFGGIFRYFGASESSQAGCCHGILLIIITWALWRARCENRMEGKKTDWKGMVRWIKLMLTDMELNCPIAPVVKKSMKYKLNVYGSSLRNPGLASGRGVIRDHDGQVSNNVDEGRALFDGLKLAQQLGIRDILVESDSEVIVRWIQAGKCNLWYFWDFWDDIQRLFVDLQCSIRHIFKKANMVADYLAKEGASN</sequence>
<feature type="transmembrane region" description="Helical" evidence="1">
    <location>
        <begin position="316"/>
        <end position="334"/>
    </location>
</feature>
<dbReference type="PANTHER" id="PTHR33116">
    <property type="entry name" value="REVERSE TRANSCRIPTASE ZINC-BINDING DOMAIN-CONTAINING PROTEIN-RELATED-RELATED"/>
    <property type="match status" value="1"/>
</dbReference>
<dbReference type="PANTHER" id="PTHR33116:SF80">
    <property type="entry name" value="REVERSE TRANSCRIPTASE ZINC-BINDING DOMAIN-CONTAINING PROTEIN"/>
    <property type="match status" value="1"/>
</dbReference>
<dbReference type="GO" id="GO:0004523">
    <property type="term" value="F:RNA-DNA hybrid ribonuclease activity"/>
    <property type="evidence" value="ECO:0007669"/>
    <property type="project" value="InterPro"/>
</dbReference>
<dbReference type="InterPro" id="IPR002156">
    <property type="entry name" value="RNaseH_domain"/>
</dbReference>
<dbReference type="CDD" id="cd06222">
    <property type="entry name" value="RNase_H_like"/>
    <property type="match status" value="1"/>
</dbReference>
<protein>
    <recommendedName>
        <fullName evidence="2">RNase H type-1 domain-containing protein</fullName>
    </recommendedName>
</protein>
<evidence type="ECO:0000259" key="2">
    <source>
        <dbReference type="Pfam" id="PF13456"/>
    </source>
</evidence>
<comment type="caution">
    <text evidence="3">The sequence shown here is derived from an EMBL/GenBank/DDBJ whole genome shotgun (WGS) entry which is preliminary data.</text>
</comment>
<organism evidence="3 4">
    <name type="scientific">Carya illinoinensis</name>
    <name type="common">Pecan</name>
    <dbReference type="NCBI Taxonomy" id="32201"/>
    <lineage>
        <taxon>Eukaryota</taxon>
        <taxon>Viridiplantae</taxon>
        <taxon>Streptophyta</taxon>
        <taxon>Embryophyta</taxon>
        <taxon>Tracheophyta</taxon>
        <taxon>Spermatophyta</taxon>
        <taxon>Magnoliopsida</taxon>
        <taxon>eudicotyledons</taxon>
        <taxon>Gunneridae</taxon>
        <taxon>Pentapetalae</taxon>
        <taxon>rosids</taxon>
        <taxon>fabids</taxon>
        <taxon>Fagales</taxon>
        <taxon>Juglandaceae</taxon>
        <taxon>Carya</taxon>
    </lineage>
</organism>